<protein>
    <submittedName>
        <fullName evidence="2">Uncharacterized protein</fullName>
    </submittedName>
</protein>
<sequence>MLRLVVVHLFQWFKRLASSAVSRNGDDNYSQNFSSRDDSDGGRWTFVSIFIVFTLSLYTLAGLGYYAKVNVWDGFTEQQKENIAQAMIVSSQNL</sequence>
<keyword evidence="1" id="KW-0472">Membrane</keyword>
<evidence type="ECO:0000256" key="1">
    <source>
        <dbReference type="SAM" id="Phobius"/>
    </source>
</evidence>
<keyword evidence="1" id="KW-0812">Transmembrane</keyword>
<evidence type="ECO:0000313" key="2">
    <source>
        <dbReference type="EMBL" id="KFE50004.1"/>
    </source>
</evidence>
<dbReference type="AlphaFoldDB" id="A0A085V3J1"/>
<dbReference type="PATRIC" id="fig|317.174.peg.3661"/>
<dbReference type="EMBL" id="JPQT01000113">
    <property type="protein sequence ID" value="KFE50004.1"/>
    <property type="molecule type" value="Genomic_DNA"/>
</dbReference>
<dbReference type="Proteomes" id="UP000028643">
    <property type="component" value="Unassembled WGS sequence"/>
</dbReference>
<organism evidence="2 3">
    <name type="scientific">Pseudomonas syringae</name>
    <dbReference type="NCBI Taxonomy" id="317"/>
    <lineage>
        <taxon>Bacteria</taxon>
        <taxon>Pseudomonadati</taxon>
        <taxon>Pseudomonadota</taxon>
        <taxon>Gammaproteobacteria</taxon>
        <taxon>Pseudomonadales</taxon>
        <taxon>Pseudomonadaceae</taxon>
        <taxon>Pseudomonas</taxon>
    </lineage>
</organism>
<keyword evidence="1" id="KW-1133">Transmembrane helix</keyword>
<feature type="transmembrane region" description="Helical" evidence="1">
    <location>
        <begin position="43"/>
        <end position="66"/>
    </location>
</feature>
<name>A0A085V3J1_PSESX</name>
<proteinExistence type="predicted"/>
<dbReference type="RefSeq" id="WP_020289893.1">
    <property type="nucleotide sequence ID" value="NZ_JPQT01000113.1"/>
</dbReference>
<gene>
    <name evidence="2" type="ORF">IV02_17925</name>
</gene>
<accession>A0A085V3J1</accession>
<comment type="caution">
    <text evidence="2">The sequence shown here is derived from an EMBL/GenBank/DDBJ whole genome shotgun (WGS) entry which is preliminary data.</text>
</comment>
<reference evidence="2 3" key="1">
    <citation type="submission" date="2014-07" db="EMBL/GenBank/DDBJ databases">
        <title>Draft Genome Sequences of Environmental Pseudomonas syringae strains.</title>
        <authorList>
            <person name="Baltrus D.A."/>
            <person name="Berge O."/>
            <person name="Morris C."/>
        </authorList>
    </citation>
    <scope>NUCLEOTIDE SEQUENCE [LARGE SCALE GENOMIC DNA]</scope>
    <source>
        <strain evidence="2 3">CEB003</strain>
    </source>
</reference>
<evidence type="ECO:0000313" key="3">
    <source>
        <dbReference type="Proteomes" id="UP000028643"/>
    </source>
</evidence>